<dbReference type="Gene3D" id="1.25.40.20">
    <property type="entry name" value="Ankyrin repeat-containing domain"/>
    <property type="match status" value="1"/>
</dbReference>
<feature type="region of interest" description="Disordered" evidence="2">
    <location>
        <begin position="839"/>
        <end position="886"/>
    </location>
</feature>
<comment type="caution">
    <text evidence="5">The sequence shown here is derived from an EMBL/GenBank/DDBJ whole genome shotgun (WGS) entry which is preliminary data.</text>
</comment>
<dbReference type="SMART" id="SM00248">
    <property type="entry name" value="ANK"/>
    <property type="match status" value="2"/>
</dbReference>
<organism evidence="5 6">
    <name type="scientific">Ophiocordyceps polyrhachis-furcata BCC 54312</name>
    <dbReference type="NCBI Taxonomy" id="1330021"/>
    <lineage>
        <taxon>Eukaryota</taxon>
        <taxon>Fungi</taxon>
        <taxon>Dikarya</taxon>
        <taxon>Ascomycota</taxon>
        <taxon>Pezizomycotina</taxon>
        <taxon>Sordariomycetes</taxon>
        <taxon>Hypocreomycetidae</taxon>
        <taxon>Hypocreales</taxon>
        <taxon>Ophiocordycipitaceae</taxon>
        <taxon>Ophiocordyceps</taxon>
    </lineage>
</organism>
<name>A0A367LE59_9HYPO</name>
<feature type="compositionally biased region" description="Polar residues" evidence="2">
    <location>
        <begin position="873"/>
        <end position="883"/>
    </location>
</feature>
<evidence type="ECO:0000256" key="2">
    <source>
        <dbReference type="SAM" id="MobiDB-lite"/>
    </source>
</evidence>
<dbReference type="Pfam" id="PF06985">
    <property type="entry name" value="HET"/>
    <property type="match status" value="1"/>
</dbReference>
<dbReference type="AlphaFoldDB" id="A0A367LE59"/>
<gene>
    <name evidence="5" type="ORF">L249_1253</name>
</gene>
<dbReference type="Proteomes" id="UP000253664">
    <property type="component" value="Unassembled WGS sequence"/>
</dbReference>
<dbReference type="InterPro" id="IPR002110">
    <property type="entry name" value="Ankyrin_rpt"/>
</dbReference>
<evidence type="ECO:0000313" key="5">
    <source>
        <dbReference type="EMBL" id="RCI12709.1"/>
    </source>
</evidence>
<dbReference type="STRING" id="1330021.A0A367LE59"/>
<feature type="domain" description="Heterokaryon incompatibility" evidence="3">
    <location>
        <begin position="48"/>
        <end position="135"/>
    </location>
</feature>
<reference evidence="5 6" key="1">
    <citation type="journal article" date="2015" name="BMC Genomics">
        <title>Insights from the genome of Ophiocordyceps polyrhachis-furcata to pathogenicity and host specificity in insect fungi.</title>
        <authorList>
            <person name="Wichadakul D."/>
            <person name="Kobmoo N."/>
            <person name="Ingsriswang S."/>
            <person name="Tangphatsornruang S."/>
            <person name="Chantasingh D."/>
            <person name="Luangsa-ard J.J."/>
            <person name="Eurwilaichitr L."/>
        </authorList>
    </citation>
    <scope>NUCLEOTIDE SEQUENCE [LARGE SCALE GENOMIC DNA]</scope>
    <source>
        <strain evidence="5 6">BCC 54312</strain>
    </source>
</reference>
<dbReference type="PANTHER" id="PTHR10622:SF10">
    <property type="entry name" value="HET DOMAIN-CONTAINING PROTEIN"/>
    <property type="match status" value="1"/>
</dbReference>
<feature type="region of interest" description="Disordered" evidence="2">
    <location>
        <begin position="686"/>
        <end position="713"/>
    </location>
</feature>
<dbReference type="InterPro" id="IPR036770">
    <property type="entry name" value="Ankyrin_rpt-contain_sf"/>
</dbReference>
<keyword evidence="6" id="KW-1185">Reference proteome</keyword>
<evidence type="ECO:0000259" key="3">
    <source>
        <dbReference type="Pfam" id="PF06985"/>
    </source>
</evidence>
<dbReference type="PROSITE" id="PS50088">
    <property type="entry name" value="ANK_REPEAT"/>
    <property type="match status" value="1"/>
</dbReference>
<accession>A0A367LE59</accession>
<evidence type="ECO:0000256" key="1">
    <source>
        <dbReference type="PROSITE-ProRule" id="PRU00023"/>
    </source>
</evidence>
<dbReference type="EMBL" id="LKCN02000007">
    <property type="protein sequence ID" value="RCI12709.1"/>
    <property type="molecule type" value="Genomic_DNA"/>
</dbReference>
<dbReference type="SUPFAM" id="SSF48403">
    <property type="entry name" value="Ankyrin repeat"/>
    <property type="match status" value="1"/>
</dbReference>
<dbReference type="InterPro" id="IPR010730">
    <property type="entry name" value="HET"/>
</dbReference>
<dbReference type="Pfam" id="PF26640">
    <property type="entry name" value="DUF8212"/>
    <property type="match status" value="1"/>
</dbReference>
<protein>
    <submittedName>
        <fullName evidence="5">Uncharacterized protein</fullName>
    </submittedName>
</protein>
<sequence length="951" mass="106369">MLKLMIFLSPVIQAVYLDAVVSPESVMHLLNVTTFRLEEFFDEGIPPYAILSHTWGKDEEEISFLDIENGSLQKHRHWSRKVQGLCEQAIKDQLGYVWLDTCCIDKRSSQKLEEAINCMFQWYEKASVCYAYLSDVPPGDNPSCESSEFYSSRWFKRGWTLQELLAPRKLIFYDQTWAFLGTKSTLAKAVKNITGIPLPYLLGSLDLNQASVAQRMSWAANRSTKRREDLAYCLLGIFQVTNMRMTYGEGNKPFRRLQEEIIKKTRDDSILAWGFNSLAVGEPADDVLSGGVFATSPADFANCGTITSRQADNIRTPEDSLEVSADHLRACLSLLTTSTGETYGLLNCGPKTEIVGIPLADAKSTAPFKVLIRPQGRCAIPLPRNAFPPLSPSLAYIQIEPEDLGMNRSYWFQIDDCTEDDLTLVDVHPRALWNEDRATIATPAASNGPIFHRALVRFRSKDEQARDVIVLLDFESQRSSASRPTARCHVMTCYRYLDLSDLSDKLMFMREEAFGKQRASYGRLNISVSVSEEQKGRQPWFNVHLATVANAAEATVDASFELQQLDLRLRLVRNLYRQDNLLPEIDKLDRQWQKAKAELEPWTRRLAVIEDELRRLNGERRELMSKTQTSSQALEQLTTSLGQAREEQDGLLHRESEIYQLLGGPEDDDRKNAWLEDMVRKMLETGRTGDLADRSDPQGGMQQPPGKTNQTPLSWAAANGRQAFTKRLLESGSVDIDCPDERGRTPLSLATEMGHEAIVKMLSDKGARTDESRAAAALIPMVEGPAAASGREAPMVNDAGLEVSKRTSFYPLPRPVSVVMDAHVHELDSVEVLKGEPPWVSARQRGGGGGSSSSVLDGKSIASYNSSEKRMMRSSTSSAQLSTGDDEVETPYAVAVRTDFNPQVSSHASEPLLFYSLTCDAQHLDPLATSYWRYLTVKAHQVRLSVCMGEL</sequence>
<proteinExistence type="predicted"/>
<feature type="repeat" description="ANK" evidence="1">
    <location>
        <begin position="742"/>
        <end position="774"/>
    </location>
</feature>
<dbReference type="Pfam" id="PF12796">
    <property type="entry name" value="Ank_2"/>
    <property type="match status" value="1"/>
</dbReference>
<dbReference type="OrthoDB" id="194358at2759"/>
<dbReference type="PROSITE" id="PS50297">
    <property type="entry name" value="ANK_REP_REGION"/>
    <property type="match status" value="1"/>
</dbReference>
<feature type="domain" description="DUF8212" evidence="4">
    <location>
        <begin position="254"/>
        <end position="280"/>
    </location>
</feature>
<dbReference type="InterPro" id="IPR058525">
    <property type="entry name" value="DUF8212"/>
</dbReference>
<dbReference type="PANTHER" id="PTHR10622">
    <property type="entry name" value="HET DOMAIN-CONTAINING PROTEIN"/>
    <property type="match status" value="1"/>
</dbReference>
<evidence type="ECO:0000313" key="6">
    <source>
        <dbReference type="Proteomes" id="UP000253664"/>
    </source>
</evidence>
<evidence type="ECO:0000259" key="4">
    <source>
        <dbReference type="Pfam" id="PF26640"/>
    </source>
</evidence>
<keyword evidence="1" id="KW-0040">ANK repeat</keyword>